<dbReference type="SUPFAM" id="SSF89028">
    <property type="entry name" value="Cobalamin adenosyltransferase-like"/>
    <property type="match status" value="1"/>
</dbReference>
<evidence type="ECO:0000256" key="4">
    <source>
        <dbReference type="ARBA" id="ARBA00022741"/>
    </source>
</evidence>
<evidence type="ECO:0000256" key="10">
    <source>
        <dbReference type="RuleBase" id="RU366026"/>
    </source>
</evidence>
<dbReference type="InterPro" id="IPR016030">
    <property type="entry name" value="CblAdoTrfase-like"/>
</dbReference>
<dbReference type="NCBIfam" id="TIGR00636">
    <property type="entry name" value="PduO_Nterm"/>
    <property type="match status" value="1"/>
</dbReference>
<evidence type="ECO:0000256" key="3">
    <source>
        <dbReference type="ARBA" id="ARBA00022679"/>
    </source>
</evidence>
<dbReference type="Pfam" id="PF01923">
    <property type="entry name" value="Cob_adeno_trans"/>
    <property type="match status" value="1"/>
</dbReference>
<keyword evidence="3 10" id="KW-0808">Transferase</keyword>
<dbReference type="GO" id="GO:0008817">
    <property type="term" value="F:corrinoid adenosyltransferase activity"/>
    <property type="evidence" value="ECO:0007669"/>
    <property type="project" value="UniProtKB-ARBA"/>
</dbReference>
<evidence type="ECO:0000256" key="8">
    <source>
        <dbReference type="ARBA" id="ARBA00071654"/>
    </source>
</evidence>
<evidence type="ECO:0000259" key="12">
    <source>
        <dbReference type="Pfam" id="PF01923"/>
    </source>
</evidence>
<gene>
    <name evidence="13" type="ORF">WJX73_000332</name>
</gene>
<sequence>MRIYTKTGDDGTSSLYTGERRPKSDVTFQALGDVDELNSALGVARAAFALEKAEQSSFQEHQEQLESIQSRLLDAGSAIATPQDSASEAQLSRAAFDTSSASELEEWLDHWQEQLPPLTNFILPSGGSAACALHMARTICRRAERSVMPLASSGATDKAVGVYLNRLSDYLFVLARAVAQQSGEREVIYKKKS</sequence>
<dbReference type="GO" id="GO:0009235">
    <property type="term" value="P:cobalamin metabolic process"/>
    <property type="evidence" value="ECO:0007669"/>
    <property type="project" value="UniProtKB-ARBA"/>
</dbReference>
<feature type="domain" description="Cobalamin adenosyltransferase-like" evidence="12">
    <location>
        <begin position="3"/>
        <end position="177"/>
    </location>
</feature>
<dbReference type="PANTHER" id="PTHR12213">
    <property type="entry name" value="CORRINOID ADENOSYLTRANSFERASE"/>
    <property type="match status" value="1"/>
</dbReference>
<dbReference type="AlphaFoldDB" id="A0AAW1PF84"/>
<comment type="subunit">
    <text evidence="2">Homotrimer.</text>
</comment>
<evidence type="ECO:0000256" key="6">
    <source>
        <dbReference type="ARBA" id="ARBA00051988"/>
    </source>
</evidence>
<evidence type="ECO:0000256" key="7">
    <source>
        <dbReference type="ARBA" id="ARBA00056747"/>
    </source>
</evidence>
<comment type="function">
    <text evidence="7">Converts cob(I)alamin to adenosylcobalamin (adenosylcob(III)alamin), a coenzyme for methylmalonyl-CoA mutase, therefore participates in the final step of the vitamin B12 conversion. Generates adenosylcobalamin (AdoCbl) and directly delivers the cofactor to MUT in a transfer that is stimulated by ATP-binding to MMAB and gated by MMAA.</text>
</comment>
<dbReference type="FunFam" id="1.20.1200.10:FF:000001">
    <property type="entry name" value="Cob(I)yrinic acid a,c-diamide adenosyltransferase"/>
    <property type="match status" value="1"/>
</dbReference>
<keyword evidence="5 10" id="KW-0067">ATP-binding</keyword>
<name>A0AAW1PF84_9CHLO</name>
<comment type="similarity">
    <text evidence="1 10">Belongs to the Cob(I)alamin adenosyltransferase family.</text>
</comment>
<keyword evidence="14" id="KW-1185">Reference proteome</keyword>
<dbReference type="Gene3D" id="1.20.1200.10">
    <property type="entry name" value="Cobalamin adenosyltransferase-like"/>
    <property type="match status" value="1"/>
</dbReference>
<dbReference type="PANTHER" id="PTHR12213:SF0">
    <property type="entry name" value="CORRINOID ADENOSYLTRANSFERASE MMAB"/>
    <property type="match status" value="1"/>
</dbReference>
<protein>
    <recommendedName>
        <fullName evidence="8">Corrinoid adenosyltransferase MMAB</fullName>
    </recommendedName>
    <alternativeName>
        <fullName evidence="9">ATP:co(I)rrinoid adenosyltransferase MMAB</fullName>
    </alternativeName>
</protein>
<dbReference type="InterPro" id="IPR029499">
    <property type="entry name" value="PduO-typ"/>
</dbReference>
<evidence type="ECO:0000256" key="2">
    <source>
        <dbReference type="ARBA" id="ARBA00011233"/>
    </source>
</evidence>
<dbReference type="Proteomes" id="UP001465755">
    <property type="component" value="Unassembled WGS sequence"/>
</dbReference>
<keyword evidence="4 10" id="KW-0547">Nucleotide-binding</keyword>
<comment type="catalytic activity">
    <reaction evidence="6">
        <text>cob(I)alamin-[corrinoid adenosyltransferase] + ATP = apo-[corrinoid adenosyltransferase] + adenosylcob(III)alamin + triphosphate</text>
        <dbReference type="Rhea" id="RHEA:56796"/>
        <dbReference type="Rhea" id="RHEA-COMP:14743"/>
        <dbReference type="Rhea" id="RHEA-COMP:14744"/>
        <dbReference type="ChEBI" id="CHEBI:18036"/>
        <dbReference type="ChEBI" id="CHEBI:18408"/>
        <dbReference type="ChEBI" id="CHEBI:30616"/>
        <dbReference type="ChEBI" id="CHEBI:60488"/>
        <dbReference type="ChEBI" id="CHEBI:83228"/>
    </reaction>
    <physiologicalReaction direction="left-to-right" evidence="6">
        <dbReference type="Rhea" id="RHEA:56797"/>
    </physiologicalReaction>
</comment>
<dbReference type="EMBL" id="JALJOQ010000033">
    <property type="protein sequence ID" value="KAK9807148.1"/>
    <property type="molecule type" value="Genomic_DNA"/>
</dbReference>
<evidence type="ECO:0000256" key="5">
    <source>
        <dbReference type="ARBA" id="ARBA00022840"/>
    </source>
</evidence>
<organism evidence="13 14">
    <name type="scientific">Symbiochloris irregularis</name>
    <dbReference type="NCBI Taxonomy" id="706552"/>
    <lineage>
        <taxon>Eukaryota</taxon>
        <taxon>Viridiplantae</taxon>
        <taxon>Chlorophyta</taxon>
        <taxon>core chlorophytes</taxon>
        <taxon>Trebouxiophyceae</taxon>
        <taxon>Trebouxiales</taxon>
        <taxon>Trebouxiaceae</taxon>
        <taxon>Symbiochloris</taxon>
    </lineage>
</organism>
<feature type="region of interest" description="Disordered" evidence="11">
    <location>
        <begin position="1"/>
        <end position="20"/>
    </location>
</feature>
<dbReference type="GO" id="GO:0005524">
    <property type="term" value="F:ATP binding"/>
    <property type="evidence" value="ECO:0007669"/>
    <property type="project" value="UniProtKB-UniRule"/>
</dbReference>
<evidence type="ECO:0000256" key="9">
    <source>
        <dbReference type="ARBA" id="ARBA00075216"/>
    </source>
</evidence>
<evidence type="ECO:0000313" key="13">
    <source>
        <dbReference type="EMBL" id="KAK9807148.1"/>
    </source>
</evidence>
<accession>A0AAW1PF84</accession>
<reference evidence="13 14" key="1">
    <citation type="journal article" date="2024" name="Nat. Commun.">
        <title>Phylogenomics reveals the evolutionary origins of lichenization in chlorophyte algae.</title>
        <authorList>
            <person name="Puginier C."/>
            <person name="Libourel C."/>
            <person name="Otte J."/>
            <person name="Skaloud P."/>
            <person name="Haon M."/>
            <person name="Grisel S."/>
            <person name="Petersen M."/>
            <person name="Berrin J.G."/>
            <person name="Delaux P.M."/>
            <person name="Dal Grande F."/>
            <person name="Keller J."/>
        </authorList>
    </citation>
    <scope>NUCLEOTIDE SEQUENCE [LARGE SCALE GENOMIC DNA]</scope>
    <source>
        <strain evidence="13 14">SAG 2036</strain>
    </source>
</reference>
<comment type="caution">
    <text evidence="13">The sequence shown here is derived from an EMBL/GenBank/DDBJ whole genome shotgun (WGS) entry which is preliminary data.</text>
</comment>
<dbReference type="InterPro" id="IPR036451">
    <property type="entry name" value="CblAdoTrfase-like_sf"/>
</dbReference>
<proteinExistence type="inferred from homology"/>
<evidence type="ECO:0000256" key="1">
    <source>
        <dbReference type="ARBA" id="ARBA00007487"/>
    </source>
</evidence>
<evidence type="ECO:0000313" key="14">
    <source>
        <dbReference type="Proteomes" id="UP001465755"/>
    </source>
</evidence>
<evidence type="ECO:0000256" key="11">
    <source>
        <dbReference type="SAM" id="MobiDB-lite"/>
    </source>
</evidence>